<feature type="compositionally biased region" description="Low complexity" evidence="1">
    <location>
        <begin position="36"/>
        <end position="51"/>
    </location>
</feature>
<gene>
    <name evidence="2" type="ORF">E1B28_010611</name>
</gene>
<dbReference type="RefSeq" id="XP_043008060.1">
    <property type="nucleotide sequence ID" value="XM_043155588.1"/>
</dbReference>
<protein>
    <submittedName>
        <fullName evidence="2">Uncharacterized protein</fullName>
    </submittedName>
</protein>
<dbReference type="AlphaFoldDB" id="A0A9P7RXL7"/>
<evidence type="ECO:0000313" key="3">
    <source>
        <dbReference type="Proteomes" id="UP001049176"/>
    </source>
</evidence>
<dbReference type="KEGG" id="more:E1B28_010611"/>
<feature type="compositionally biased region" description="Basic and acidic residues" evidence="1">
    <location>
        <begin position="328"/>
        <end position="337"/>
    </location>
</feature>
<feature type="region of interest" description="Disordered" evidence="1">
    <location>
        <begin position="319"/>
        <end position="338"/>
    </location>
</feature>
<organism evidence="2 3">
    <name type="scientific">Marasmius oreades</name>
    <name type="common">fairy-ring Marasmius</name>
    <dbReference type="NCBI Taxonomy" id="181124"/>
    <lineage>
        <taxon>Eukaryota</taxon>
        <taxon>Fungi</taxon>
        <taxon>Dikarya</taxon>
        <taxon>Basidiomycota</taxon>
        <taxon>Agaricomycotina</taxon>
        <taxon>Agaricomycetes</taxon>
        <taxon>Agaricomycetidae</taxon>
        <taxon>Agaricales</taxon>
        <taxon>Marasmiineae</taxon>
        <taxon>Marasmiaceae</taxon>
        <taxon>Marasmius</taxon>
    </lineage>
</organism>
<name>A0A9P7RXL7_9AGAR</name>
<sequence length="412" mass="44864">MIIQKEDPLQEDAPPSYDEVGGAPPSTSSRPTDIKTPIGTSSGGSSSTTYPPITPNLRGPGTGTATLRTGKETTGSWWGLSFVGSRKSREVRTTVLGIIRDVVRRTVDDGVEAKGILESCHAACADDRIPFNALLQEKSIEGYSAIYWAIINRKPASDSTSPDLLTLVLSYAAPLTPATVEEIKLACLITSDQALFQRLRTSAEFIALSGTDEMVLGGKAAPDAVEVVEIPSDEGAFVVDIKLMKFQKRMRVSGEVGVDFIARGRMWRLAFCISTDKWRHDRPRFGAWYVSLTLLENSPPTWVDSRLLIPDASLTIPKPGSSSLADVRPPRSNDGSRLKPTISIRLASRVELGPRQKFGHPHHQYNVYSLLESDSNATSLQYSGSSYIGSNDSLRIRLEGKLGKPQDECVIC</sequence>
<keyword evidence="3" id="KW-1185">Reference proteome</keyword>
<comment type="caution">
    <text evidence="2">The sequence shown here is derived from an EMBL/GenBank/DDBJ whole genome shotgun (WGS) entry which is preliminary data.</text>
</comment>
<feature type="region of interest" description="Disordered" evidence="1">
    <location>
        <begin position="1"/>
        <end position="65"/>
    </location>
</feature>
<evidence type="ECO:0000313" key="2">
    <source>
        <dbReference type="EMBL" id="KAG7091590.1"/>
    </source>
</evidence>
<dbReference type="OrthoDB" id="2959034at2759"/>
<accession>A0A9P7RXL7</accession>
<proteinExistence type="predicted"/>
<reference evidence="2" key="1">
    <citation type="journal article" date="2021" name="Genome Biol. Evol.">
        <title>The assembled and annotated genome of the fairy-ring fungus Marasmius oreades.</title>
        <authorList>
            <person name="Hiltunen M."/>
            <person name="Ament-Velasquez S.L."/>
            <person name="Johannesson H."/>
        </authorList>
    </citation>
    <scope>NUCLEOTIDE SEQUENCE</scope>
    <source>
        <strain evidence="2">03SP1</strain>
    </source>
</reference>
<evidence type="ECO:0000256" key="1">
    <source>
        <dbReference type="SAM" id="MobiDB-lite"/>
    </source>
</evidence>
<dbReference type="GeneID" id="66079687"/>
<dbReference type="EMBL" id="CM032186">
    <property type="protein sequence ID" value="KAG7091590.1"/>
    <property type="molecule type" value="Genomic_DNA"/>
</dbReference>
<dbReference type="Proteomes" id="UP001049176">
    <property type="component" value="Chromosome 6"/>
</dbReference>